<dbReference type="InterPro" id="IPR003737">
    <property type="entry name" value="GlcNAc_PI_deacetylase-related"/>
</dbReference>
<gene>
    <name evidence="4" type="primary">nagB</name>
    <name evidence="4" type="ORF">DDZ16_05580</name>
</gene>
<keyword evidence="5" id="KW-1185">Reference proteome</keyword>
<evidence type="ECO:0000313" key="4">
    <source>
        <dbReference type="EMBL" id="PWE00547.1"/>
    </source>
</evidence>
<evidence type="ECO:0000256" key="2">
    <source>
        <dbReference type="SAM" id="MobiDB-lite"/>
    </source>
</evidence>
<feature type="domain" description="Glucosamine/galactosamine-6-phosphate isomerase" evidence="3">
    <location>
        <begin position="20"/>
        <end position="246"/>
    </location>
</feature>
<sequence length="636" mass="71921">MTESVLRNHLEKVSTRVFEDRDEGSKFVATEIAALIKEKNKLDKYTVLGLATGSSPLLLYKELIRIHKEEGLSFKNVITFNLDEYYPMNPVDAQSYNKFMHENLFSHIDIKPENVNIPDGTIPMGEMDAYCRSYDNKINSLGGLDIQVLGIGRTGHIGFNEPGSQISDGTRMVYLNDITREDAAKDFGGKENVPRTAITMGVKTIMKANKVFLMGWGENKAPIVKEATEGLVTGEVPASFLQNHDDVLFVLDKGAASRLSRIDTPWLTGDCEWTEHLQKKALIWLSNQTGKPILKLTEVDYKEWGLRSLLETAGTAYDLNIEIHNRLQRTITGWPGGKPSSDDKTRPERSNPFPKKSIIFSPHPDDDVISMGGTFLRLVDQGHDVHVAYQTSGNIAVFDDDAYRFMDFLSGFSKKFDVCQPEIKKIHDEISGYLKSHPNNGNGSSSVLSVKGLIRQGEAAAACRFSGVKEENVHFLDLPFYETGSVEKQPVSSKDVDIIVNLLREVKPHQIYAAGDLQDPHGTHAVCLQAIFRALEEVKNEDWTQDCYVWLYRGAWQEWDVEDVEMAVPISPDELKKKRMAIFKHQSQKDVPVFPGTDSREFWERAEDRNRETAKLYDQLGLTEYEAIEAFKRYHF</sequence>
<accession>A0A2U2BBY8</accession>
<dbReference type="Gene3D" id="3.40.50.1360">
    <property type="match status" value="1"/>
</dbReference>
<dbReference type="InterPro" id="IPR004547">
    <property type="entry name" value="Glucosamine6P_isomerase"/>
</dbReference>
<dbReference type="PANTHER" id="PTHR42892:SF1">
    <property type="entry name" value="GLUCOSAMINE-6-PHOSPHATE ISOMERASE"/>
    <property type="match status" value="1"/>
</dbReference>
<evidence type="ECO:0000256" key="1">
    <source>
        <dbReference type="NCBIfam" id="TIGR00502"/>
    </source>
</evidence>
<dbReference type="AlphaFoldDB" id="A0A2U2BBY8"/>
<dbReference type="SUPFAM" id="SSF102588">
    <property type="entry name" value="LmbE-like"/>
    <property type="match status" value="1"/>
</dbReference>
<dbReference type="GO" id="GO:0004342">
    <property type="term" value="F:glucosamine-6-phosphate deaminase activity"/>
    <property type="evidence" value="ECO:0007669"/>
    <property type="project" value="UniProtKB-UniRule"/>
</dbReference>
<dbReference type="GO" id="GO:0005975">
    <property type="term" value="P:carbohydrate metabolic process"/>
    <property type="evidence" value="ECO:0007669"/>
    <property type="project" value="InterPro"/>
</dbReference>
<dbReference type="SUPFAM" id="SSF100950">
    <property type="entry name" value="NagB/RpiA/CoA transferase-like"/>
    <property type="match status" value="1"/>
</dbReference>
<dbReference type="EC" id="3.5.99.6" evidence="1"/>
<protein>
    <recommendedName>
        <fullName evidence="1">Glucosamine-6-phosphate deaminase</fullName>
        <ecNumber evidence="1">3.5.99.6</ecNumber>
    </recommendedName>
</protein>
<dbReference type="Proteomes" id="UP000244956">
    <property type="component" value="Unassembled WGS sequence"/>
</dbReference>
<dbReference type="OrthoDB" id="9791139at2"/>
<dbReference type="CDD" id="cd01399">
    <property type="entry name" value="GlcN6P_deaminase"/>
    <property type="match status" value="1"/>
</dbReference>
<proteinExistence type="predicted"/>
<comment type="caution">
    <text evidence="4">The sequence shown here is derived from an EMBL/GenBank/DDBJ whole genome shotgun (WGS) entry which is preliminary data.</text>
</comment>
<dbReference type="InterPro" id="IPR052960">
    <property type="entry name" value="GlcN6P_deaminase-like"/>
</dbReference>
<dbReference type="InterPro" id="IPR006148">
    <property type="entry name" value="Glc/Gal-6P_isomerase"/>
</dbReference>
<dbReference type="NCBIfam" id="NF002557">
    <property type="entry name" value="PRK02122.1"/>
    <property type="match status" value="1"/>
</dbReference>
<dbReference type="PANTHER" id="PTHR42892">
    <property type="entry name" value="GLUCOSAMINE-6-PHOSPHATE DEAMINASE-LIKE PROTEIN BT_0258-RELATED"/>
    <property type="match status" value="1"/>
</dbReference>
<feature type="compositionally biased region" description="Basic and acidic residues" evidence="2">
    <location>
        <begin position="340"/>
        <end position="349"/>
    </location>
</feature>
<dbReference type="RefSeq" id="WP_109263586.1">
    <property type="nucleotide sequence ID" value="NZ_QEWP01000003.1"/>
</dbReference>
<reference evidence="4 5" key="1">
    <citation type="submission" date="2018-05" db="EMBL/GenBank/DDBJ databases">
        <title>Marinilabilia rubrum sp. nov., isolated from saltern sediment.</title>
        <authorList>
            <person name="Zhang R."/>
        </authorList>
    </citation>
    <scope>NUCLEOTIDE SEQUENCE [LARGE SCALE GENOMIC DNA]</scope>
    <source>
        <strain evidence="4 5">WTE16</strain>
    </source>
</reference>
<evidence type="ECO:0000313" key="5">
    <source>
        <dbReference type="Proteomes" id="UP000244956"/>
    </source>
</evidence>
<dbReference type="InterPro" id="IPR024078">
    <property type="entry name" value="LmbE-like_dom_sf"/>
</dbReference>
<organism evidence="4 5">
    <name type="scientific">Marinilabilia rubra</name>
    <dbReference type="NCBI Taxonomy" id="2162893"/>
    <lineage>
        <taxon>Bacteria</taxon>
        <taxon>Pseudomonadati</taxon>
        <taxon>Bacteroidota</taxon>
        <taxon>Bacteroidia</taxon>
        <taxon>Marinilabiliales</taxon>
        <taxon>Marinilabiliaceae</taxon>
        <taxon>Marinilabilia</taxon>
    </lineage>
</organism>
<dbReference type="EMBL" id="QEWP01000003">
    <property type="protein sequence ID" value="PWE00547.1"/>
    <property type="molecule type" value="Genomic_DNA"/>
</dbReference>
<dbReference type="NCBIfam" id="TIGR00502">
    <property type="entry name" value="nagB"/>
    <property type="match status" value="1"/>
</dbReference>
<dbReference type="Pfam" id="PF02585">
    <property type="entry name" value="PIG-L"/>
    <property type="match status" value="1"/>
</dbReference>
<dbReference type="Pfam" id="PF01182">
    <property type="entry name" value="Glucosamine_iso"/>
    <property type="match status" value="1"/>
</dbReference>
<dbReference type="Gene3D" id="3.40.50.10320">
    <property type="entry name" value="LmbE-like"/>
    <property type="match status" value="1"/>
</dbReference>
<dbReference type="InterPro" id="IPR037171">
    <property type="entry name" value="NagB/RpiA_transferase-like"/>
</dbReference>
<feature type="region of interest" description="Disordered" evidence="2">
    <location>
        <begin position="332"/>
        <end position="357"/>
    </location>
</feature>
<dbReference type="GO" id="GO:0006046">
    <property type="term" value="P:N-acetylglucosamine catabolic process"/>
    <property type="evidence" value="ECO:0007669"/>
    <property type="project" value="UniProtKB-UniRule"/>
</dbReference>
<evidence type="ECO:0000259" key="3">
    <source>
        <dbReference type="Pfam" id="PF01182"/>
    </source>
</evidence>
<name>A0A2U2BBY8_9BACT</name>